<feature type="signal peptide" evidence="1">
    <location>
        <begin position="1"/>
        <end position="16"/>
    </location>
</feature>
<accession>A0A3N4J2C1</accession>
<reference evidence="2 3" key="1">
    <citation type="journal article" date="2018" name="Nat. Ecol. Evol.">
        <title>Pezizomycetes genomes reveal the molecular basis of ectomycorrhizal truffle lifestyle.</title>
        <authorList>
            <person name="Murat C."/>
            <person name="Payen T."/>
            <person name="Noel B."/>
            <person name="Kuo A."/>
            <person name="Morin E."/>
            <person name="Chen J."/>
            <person name="Kohler A."/>
            <person name="Krizsan K."/>
            <person name="Balestrini R."/>
            <person name="Da Silva C."/>
            <person name="Montanini B."/>
            <person name="Hainaut M."/>
            <person name="Levati E."/>
            <person name="Barry K.W."/>
            <person name="Belfiori B."/>
            <person name="Cichocki N."/>
            <person name="Clum A."/>
            <person name="Dockter R.B."/>
            <person name="Fauchery L."/>
            <person name="Guy J."/>
            <person name="Iotti M."/>
            <person name="Le Tacon F."/>
            <person name="Lindquist E.A."/>
            <person name="Lipzen A."/>
            <person name="Malagnac F."/>
            <person name="Mello A."/>
            <person name="Molinier V."/>
            <person name="Miyauchi S."/>
            <person name="Poulain J."/>
            <person name="Riccioni C."/>
            <person name="Rubini A."/>
            <person name="Sitrit Y."/>
            <person name="Splivallo R."/>
            <person name="Traeger S."/>
            <person name="Wang M."/>
            <person name="Zifcakova L."/>
            <person name="Wipf D."/>
            <person name="Zambonelli A."/>
            <person name="Paolocci F."/>
            <person name="Nowrousian M."/>
            <person name="Ottonello S."/>
            <person name="Baldrian P."/>
            <person name="Spatafora J.W."/>
            <person name="Henrissat B."/>
            <person name="Nagy L.G."/>
            <person name="Aury J.M."/>
            <person name="Wincker P."/>
            <person name="Grigoriev I.V."/>
            <person name="Bonfante P."/>
            <person name="Martin F.M."/>
        </authorList>
    </citation>
    <scope>NUCLEOTIDE SEQUENCE [LARGE SCALE GENOMIC DNA]</scope>
    <source>
        <strain evidence="2 3">120613-1</strain>
    </source>
</reference>
<feature type="chain" id="PRO_5018306835" description="Secreted protein" evidence="1">
    <location>
        <begin position="17"/>
        <end position="104"/>
    </location>
</feature>
<dbReference type="Proteomes" id="UP000276215">
    <property type="component" value="Unassembled WGS sequence"/>
</dbReference>
<evidence type="ECO:0000256" key="1">
    <source>
        <dbReference type="SAM" id="SignalP"/>
    </source>
</evidence>
<evidence type="ECO:0000313" key="2">
    <source>
        <dbReference type="EMBL" id="RPA91228.1"/>
    </source>
</evidence>
<sequence>MFFIFIFLYLISYSSCIPLIFFSSCPSSVLFPFFPSSAAIPGMRSPGPTGRTEGSYTLVTVCCRRSTFGQKRTRGARKGGGVNVSSGVSTSFFFRVLLGILVCV</sequence>
<gene>
    <name evidence="2" type="ORF">L873DRAFT_1781473</name>
</gene>
<evidence type="ECO:0000313" key="3">
    <source>
        <dbReference type="Proteomes" id="UP000276215"/>
    </source>
</evidence>
<keyword evidence="3" id="KW-1185">Reference proteome</keyword>
<dbReference type="EMBL" id="ML120502">
    <property type="protein sequence ID" value="RPA91228.1"/>
    <property type="molecule type" value="Genomic_DNA"/>
</dbReference>
<organism evidence="2 3">
    <name type="scientific">Choiromyces venosus 120613-1</name>
    <dbReference type="NCBI Taxonomy" id="1336337"/>
    <lineage>
        <taxon>Eukaryota</taxon>
        <taxon>Fungi</taxon>
        <taxon>Dikarya</taxon>
        <taxon>Ascomycota</taxon>
        <taxon>Pezizomycotina</taxon>
        <taxon>Pezizomycetes</taxon>
        <taxon>Pezizales</taxon>
        <taxon>Tuberaceae</taxon>
        <taxon>Choiromyces</taxon>
    </lineage>
</organism>
<protein>
    <recommendedName>
        <fullName evidence="4">Secreted protein</fullName>
    </recommendedName>
</protein>
<dbReference type="AlphaFoldDB" id="A0A3N4J2C1"/>
<evidence type="ECO:0008006" key="4">
    <source>
        <dbReference type="Google" id="ProtNLM"/>
    </source>
</evidence>
<proteinExistence type="predicted"/>
<keyword evidence="1" id="KW-0732">Signal</keyword>
<name>A0A3N4J2C1_9PEZI</name>